<organism evidence="1 2">
    <name type="scientific">Eretmocerus hayati</name>
    <dbReference type="NCBI Taxonomy" id="131215"/>
    <lineage>
        <taxon>Eukaryota</taxon>
        <taxon>Metazoa</taxon>
        <taxon>Ecdysozoa</taxon>
        <taxon>Arthropoda</taxon>
        <taxon>Hexapoda</taxon>
        <taxon>Insecta</taxon>
        <taxon>Pterygota</taxon>
        <taxon>Neoptera</taxon>
        <taxon>Endopterygota</taxon>
        <taxon>Hymenoptera</taxon>
        <taxon>Apocrita</taxon>
        <taxon>Proctotrupomorpha</taxon>
        <taxon>Chalcidoidea</taxon>
        <taxon>Aphelinidae</taxon>
        <taxon>Aphelininae</taxon>
        <taxon>Eretmocerus</taxon>
    </lineage>
</organism>
<name>A0ACC2NWI9_9HYME</name>
<evidence type="ECO:0000313" key="2">
    <source>
        <dbReference type="Proteomes" id="UP001239111"/>
    </source>
</evidence>
<accession>A0ACC2NWI9</accession>
<reference evidence="1" key="1">
    <citation type="submission" date="2023-04" db="EMBL/GenBank/DDBJ databases">
        <title>A chromosome-level genome assembly of the parasitoid wasp Eretmocerus hayati.</title>
        <authorList>
            <person name="Zhong Y."/>
            <person name="Liu S."/>
            <person name="Liu Y."/>
        </authorList>
    </citation>
    <scope>NUCLEOTIDE SEQUENCE</scope>
    <source>
        <strain evidence="1">ZJU_SS_LIU_2023</strain>
    </source>
</reference>
<proteinExistence type="predicted"/>
<evidence type="ECO:0000313" key="1">
    <source>
        <dbReference type="EMBL" id="KAJ8675228.1"/>
    </source>
</evidence>
<keyword evidence="2" id="KW-1185">Reference proteome</keyword>
<comment type="caution">
    <text evidence="1">The sequence shown here is derived from an EMBL/GenBank/DDBJ whole genome shotgun (WGS) entry which is preliminary data.</text>
</comment>
<sequence>MSGDIVGMDLVTTTYKWTLGETHINSKITGEYISSPIIPLTESKFCIIYLYPKGRSVEQKDYLSIYLQSVKGNFDVNLRFGVVNSRNKLINLKTIMYSLEENQLGFGFPGFMNHECLDKESMMTSLSGSLDRTLTIVFELSLEPLIEEESFLKLEKDIRLKEFDELGELIGEEKFSDVTLAVEGNKLYAHKCILAKKSEVFASIFTHNMEQNERAVVNIDDVAYDVMREVLRFIYAGRVDNLEEVAMALFKAADKYLIESLKSLCEFHLIQKIDAKNVLEYLNFSSLYNAPALRHRCLNFLRSNAKNVASQSTFKLSNLDKDTIDEVFLAVANPEGDSTLNFRDK</sequence>
<gene>
    <name evidence="1" type="ORF">QAD02_011014</name>
</gene>
<protein>
    <submittedName>
        <fullName evidence="1">Uncharacterized protein</fullName>
    </submittedName>
</protein>
<dbReference type="Proteomes" id="UP001239111">
    <property type="component" value="Chromosome 2"/>
</dbReference>
<dbReference type="EMBL" id="CM056742">
    <property type="protein sequence ID" value="KAJ8675228.1"/>
    <property type="molecule type" value="Genomic_DNA"/>
</dbReference>